<dbReference type="PANTHER" id="PTHR22803">
    <property type="entry name" value="MANNOSE, PHOSPHOLIPASE, LECTIN RECEPTOR RELATED"/>
    <property type="match status" value="1"/>
</dbReference>
<comment type="caution">
    <text evidence="3">The sequence shown here is derived from an EMBL/GenBank/DDBJ whole genome shotgun (WGS) entry which is preliminary data.</text>
</comment>
<dbReference type="Proteomes" id="UP001497497">
    <property type="component" value="Unassembled WGS sequence"/>
</dbReference>
<dbReference type="InterPro" id="IPR001304">
    <property type="entry name" value="C-type_lectin-like"/>
</dbReference>
<dbReference type="PROSITE" id="PS50041">
    <property type="entry name" value="C_TYPE_LECTIN_2"/>
    <property type="match status" value="1"/>
</dbReference>
<evidence type="ECO:0000256" key="1">
    <source>
        <dbReference type="SAM" id="SignalP"/>
    </source>
</evidence>
<proteinExistence type="predicted"/>
<keyword evidence="1" id="KW-0732">Signal</keyword>
<protein>
    <recommendedName>
        <fullName evidence="2">C-type lectin domain-containing protein</fullName>
    </recommendedName>
</protein>
<name>A0AAV2H8T7_LYMST</name>
<evidence type="ECO:0000259" key="2">
    <source>
        <dbReference type="PROSITE" id="PS50041"/>
    </source>
</evidence>
<dbReference type="SMART" id="SM00034">
    <property type="entry name" value="CLECT"/>
    <property type="match status" value="1"/>
</dbReference>
<feature type="domain" description="C-type lectin" evidence="2">
    <location>
        <begin position="195"/>
        <end position="301"/>
    </location>
</feature>
<organism evidence="3 4">
    <name type="scientific">Lymnaea stagnalis</name>
    <name type="common">Great pond snail</name>
    <name type="synonym">Helix stagnalis</name>
    <dbReference type="NCBI Taxonomy" id="6523"/>
    <lineage>
        <taxon>Eukaryota</taxon>
        <taxon>Metazoa</taxon>
        <taxon>Spiralia</taxon>
        <taxon>Lophotrochozoa</taxon>
        <taxon>Mollusca</taxon>
        <taxon>Gastropoda</taxon>
        <taxon>Heterobranchia</taxon>
        <taxon>Euthyneura</taxon>
        <taxon>Panpulmonata</taxon>
        <taxon>Hygrophila</taxon>
        <taxon>Lymnaeoidea</taxon>
        <taxon>Lymnaeidae</taxon>
        <taxon>Lymnaea</taxon>
    </lineage>
</organism>
<feature type="signal peptide" evidence="1">
    <location>
        <begin position="1"/>
        <end position="20"/>
    </location>
</feature>
<reference evidence="3 4" key="1">
    <citation type="submission" date="2024-04" db="EMBL/GenBank/DDBJ databases">
        <authorList>
            <consortium name="Genoscope - CEA"/>
            <person name="William W."/>
        </authorList>
    </citation>
    <scope>NUCLEOTIDE SEQUENCE [LARGE SCALE GENOMIC DNA]</scope>
</reference>
<dbReference type="Pfam" id="PF00059">
    <property type="entry name" value="Lectin_C"/>
    <property type="match status" value="1"/>
</dbReference>
<evidence type="ECO:0000313" key="3">
    <source>
        <dbReference type="EMBL" id="CAL1530129.1"/>
    </source>
</evidence>
<gene>
    <name evidence="3" type="ORF">GSLYS_00004262001</name>
</gene>
<dbReference type="SUPFAM" id="SSF56436">
    <property type="entry name" value="C-type lectin-like"/>
    <property type="match status" value="1"/>
</dbReference>
<dbReference type="Gene3D" id="3.10.100.10">
    <property type="entry name" value="Mannose-Binding Protein A, subunit A"/>
    <property type="match status" value="1"/>
</dbReference>
<sequence length="326" mass="36567">MASPLFGKVALLFLLSAASALQFIAQPTMIEIGLTPSLDLRCSFTHGSDPEMASLVSLFISRSRDLENIDYQEIASVNSFTGNISNVAHGNATVSGFISNLGQSYLSMHWTLPGDQEAGLYKCVANGVDGTGHPISVMSTTQVTSEVPSIRQLVDELRNLKINMKYALENICISGCWQTRLELMKNARFEISSLYKGRRYLLSKLADIASAPVAQESCELYGGYLAEIDDDDELHFVQNFIKTRSNIDYRMVLIGGTDDGHEHVWYYQRDGRAMTYTNWAPGQPIVDPTTNCVYLWADFSWLMDDYHCFQLDRTFNPRYLCEVPET</sequence>
<accession>A0AAV2H8T7</accession>
<dbReference type="CDD" id="cd00037">
    <property type="entry name" value="CLECT"/>
    <property type="match status" value="1"/>
</dbReference>
<dbReference type="AlphaFoldDB" id="A0AAV2H8T7"/>
<dbReference type="InterPro" id="IPR016187">
    <property type="entry name" value="CTDL_fold"/>
</dbReference>
<dbReference type="EMBL" id="CAXITT010000062">
    <property type="protein sequence ID" value="CAL1530129.1"/>
    <property type="molecule type" value="Genomic_DNA"/>
</dbReference>
<evidence type="ECO:0000313" key="4">
    <source>
        <dbReference type="Proteomes" id="UP001497497"/>
    </source>
</evidence>
<keyword evidence="4" id="KW-1185">Reference proteome</keyword>
<dbReference type="InterPro" id="IPR050111">
    <property type="entry name" value="C-type_lectin/snaclec_domain"/>
</dbReference>
<feature type="chain" id="PRO_5043729784" description="C-type lectin domain-containing protein" evidence="1">
    <location>
        <begin position="21"/>
        <end position="326"/>
    </location>
</feature>
<dbReference type="InterPro" id="IPR016186">
    <property type="entry name" value="C-type_lectin-like/link_sf"/>
</dbReference>